<protein>
    <submittedName>
        <fullName evidence="4">Uncharacterized protein LOC127752333</fullName>
    </submittedName>
</protein>
<reference evidence="4" key="1">
    <citation type="submission" date="2025-08" db="UniProtKB">
        <authorList>
            <consortium name="RefSeq"/>
        </authorList>
    </citation>
    <scope>IDENTIFICATION</scope>
    <source>
        <tissue evidence="4">Whole organism</tissue>
    </source>
</reference>
<organism evidence="3 4">
    <name type="scientific">Frankliniella occidentalis</name>
    <name type="common">Western flower thrips</name>
    <name type="synonym">Euthrips occidentalis</name>
    <dbReference type="NCBI Taxonomy" id="133901"/>
    <lineage>
        <taxon>Eukaryota</taxon>
        <taxon>Metazoa</taxon>
        <taxon>Ecdysozoa</taxon>
        <taxon>Arthropoda</taxon>
        <taxon>Hexapoda</taxon>
        <taxon>Insecta</taxon>
        <taxon>Pterygota</taxon>
        <taxon>Neoptera</taxon>
        <taxon>Paraneoptera</taxon>
        <taxon>Thysanoptera</taxon>
        <taxon>Terebrantia</taxon>
        <taxon>Thripoidea</taxon>
        <taxon>Thripidae</taxon>
        <taxon>Frankliniella</taxon>
    </lineage>
</organism>
<keyword evidence="2" id="KW-0472">Membrane</keyword>
<evidence type="ECO:0000313" key="3">
    <source>
        <dbReference type="Proteomes" id="UP000504606"/>
    </source>
</evidence>
<evidence type="ECO:0000256" key="2">
    <source>
        <dbReference type="SAM" id="Phobius"/>
    </source>
</evidence>
<dbReference type="Proteomes" id="UP000504606">
    <property type="component" value="Unplaced"/>
</dbReference>
<gene>
    <name evidence="4" type="primary">LOC127752333</name>
</gene>
<name>A0A9C6XDH4_FRAOC</name>
<dbReference type="AlphaFoldDB" id="A0A9C6XDH4"/>
<sequence>MECTPCPSCRLAVSSSTGRLRWCVAEKGGQRRVRWVLTASVLLLALATVAAVLVLRLARVCVENDASDVEADPGVTSTSANRNRALDRFETEGEEARERGPLTDYELGALKTPLKTHWQT</sequence>
<evidence type="ECO:0000256" key="1">
    <source>
        <dbReference type="SAM" id="MobiDB-lite"/>
    </source>
</evidence>
<accession>A0A9C6XDH4</accession>
<proteinExistence type="predicted"/>
<dbReference type="KEGG" id="foc:127752333"/>
<feature type="compositionally biased region" description="Basic and acidic residues" evidence="1">
    <location>
        <begin position="84"/>
        <end position="101"/>
    </location>
</feature>
<dbReference type="GeneID" id="127752333"/>
<feature type="transmembrane region" description="Helical" evidence="2">
    <location>
        <begin position="35"/>
        <end position="58"/>
    </location>
</feature>
<keyword evidence="2" id="KW-1133">Transmembrane helix</keyword>
<keyword evidence="2" id="KW-0812">Transmembrane</keyword>
<keyword evidence="3" id="KW-1185">Reference proteome</keyword>
<evidence type="ECO:0000313" key="4">
    <source>
        <dbReference type="RefSeq" id="XP_052133337.1"/>
    </source>
</evidence>
<feature type="region of interest" description="Disordered" evidence="1">
    <location>
        <begin position="69"/>
        <end position="102"/>
    </location>
</feature>
<dbReference type="RefSeq" id="XP_052133337.1">
    <property type="nucleotide sequence ID" value="XM_052277377.1"/>
</dbReference>